<keyword evidence="3" id="KW-0946">Virion</keyword>
<proteinExistence type="predicted"/>
<dbReference type="EMBL" id="VJMF01000060">
    <property type="protein sequence ID" value="TRL31085.1"/>
    <property type="molecule type" value="Genomic_DNA"/>
</dbReference>
<dbReference type="InterPro" id="IPR007893">
    <property type="entry name" value="Spore_coat_U/FanG"/>
</dbReference>
<evidence type="ECO:0000256" key="1">
    <source>
        <dbReference type="SAM" id="SignalP"/>
    </source>
</evidence>
<dbReference type="PANTHER" id="PTHR37089:SF4">
    <property type="entry name" value="EXPORTED PROTEIN"/>
    <property type="match status" value="1"/>
</dbReference>
<protein>
    <submittedName>
        <fullName evidence="3">Spore coat protein U domain-containing protein</fullName>
    </submittedName>
</protein>
<keyword evidence="1" id="KW-0732">Signal</keyword>
<dbReference type="RefSeq" id="WP_142863633.1">
    <property type="nucleotide sequence ID" value="NZ_VJMF01000060.1"/>
</dbReference>
<dbReference type="InterPro" id="IPR053167">
    <property type="entry name" value="Spore_coat_component"/>
</dbReference>
<keyword evidence="3" id="KW-0167">Capsid protein</keyword>
<feature type="domain" description="Spore coat protein U/FanG" evidence="2">
    <location>
        <begin position="202"/>
        <end position="332"/>
    </location>
</feature>
<dbReference type="Pfam" id="PF05229">
    <property type="entry name" value="SCPU"/>
    <property type="match status" value="2"/>
</dbReference>
<name>A0A549SN78_METSR</name>
<dbReference type="SMART" id="SM00972">
    <property type="entry name" value="SCPU"/>
    <property type="match status" value="2"/>
</dbReference>
<organism evidence="3 4">
    <name type="scientific">Methylosinus sporium</name>
    <dbReference type="NCBI Taxonomy" id="428"/>
    <lineage>
        <taxon>Bacteria</taxon>
        <taxon>Pseudomonadati</taxon>
        <taxon>Pseudomonadota</taxon>
        <taxon>Alphaproteobacteria</taxon>
        <taxon>Hyphomicrobiales</taxon>
        <taxon>Methylocystaceae</taxon>
        <taxon>Methylosinus</taxon>
    </lineage>
</organism>
<accession>A0A549SN78</accession>
<dbReference type="AlphaFoldDB" id="A0A549SN78"/>
<dbReference type="Proteomes" id="UP000316781">
    <property type="component" value="Unassembled WGS sequence"/>
</dbReference>
<feature type="signal peptide" evidence="1">
    <location>
        <begin position="1"/>
        <end position="30"/>
    </location>
</feature>
<feature type="chain" id="PRO_5022202283" evidence="1">
    <location>
        <begin position="31"/>
        <end position="335"/>
    </location>
</feature>
<sequence>MRINEFFSSAFLFFVTAFLGLTTSSGEAVAAMSCSTSGTMSFGIVDVLSGAASPAQPSIISIICSGANPNAVSATVCLSIGPGQSTSWPPRQLISGPKTLLFEIYKDASLTTVMGSYSAYVPAYSATTNGLSILIPITSGSGSASVTLYGSVLASQQSAGVGTYTNNFIDVSTSLEMFQNPNQSPVAICGVSTQGTKSSAVSFSASATVQANCSVSANNLNFGNILSFGSNIDAQSTMSLTCSNGLPYTVGLSGGLSGATDPTQRKMHAGSDTITYGLYSNSARSAPWGDLIGANTVAGTGNASAQSLTIFGRVYSGQTPPVGAYSDVIAVTVTY</sequence>
<gene>
    <name evidence="3" type="ORF">FM996_14625</name>
</gene>
<feature type="domain" description="Spore coat protein U/FanG" evidence="2">
    <location>
        <begin position="28"/>
        <end position="166"/>
    </location>
</feature>
<evidence type="ECO:0000313" key="3">
    <source>
        <dbReference type="EMBL" id="TRL31085.1"/>
    </source>
</evidence>
<reference evidence="3 4" key="1">
    <citation type="submission" date="2019-07" db="EMBL/GenBank/DDBJ databases">
        <title>Ln-dependent methylotrophs.</title>
        <authorList>
            <person name="Tani A."/>
        </authorList>
    </citation>
    <scope>NUCLEOTIDE SEQUENCE [LARGE SCALE GENOMIC DNA]</scope>
    <source>
        <strain evidence="3 4">SM89A</strain>
    </source>
</reference>
<evidence type="ECO:0000313" key="4">
    <source>
        <dbReference type="Proteomes" id="UP000316781"/>
    </source>
</evidence>
<evidence type="ECO:0000259" key="2">
    <source>
        <dbReference type="Pfam" id="PF05229"/>
    </source>
</evidence>
<comment type="caution">
    <text evidence="3">The sequence shown here is derived from an EMBL/GenBank/DDBJ whole genome shotgun (WGS) entry which is preliminary data.</text>
</comment>
<dbReference type="PANTHER" id="PTHR37089">
    <property type="entry name" value="PROTEIN U-RELATED"/>
    <property type="match status" value="1"/>
</dbReference>